<evidence type="ECO:0000313" key="2">
    <source>
        <dbReference type="Proteomes" id="UP000285908"/>
    </source>
</evidence>
<evidence type="ECO:0000313" key="1">
    <source>
        <dbReference type="EMBL" id="RVV98046.1"/>
    </source>
</evidence>
<reference evidence="1 2" key="1">
    <citation type="submission" date="2018-11" db="EMBL/GenBank/DDBJ databases">
        <title>Mesobaculum littorinae gen. nov., sp. nov., isolated from Littorina scabra that represents a novel genus of the order Rhodobacteraceae.</title>
        <authorList>
            <person name="Li F."/>
        </authorList>
    </citation>
    <scope>NUCLEOTIDE SEQUENCE [LARGE SCALE GENOMIC DNA]</scope>
    <source>
        <strain evidence="1 2">M0103</strain>
    </source>
</reference>
<name>A0A438AH64_9RHOB</name>
<comment type="caution">
    <text evidence="1">The sequence shown here is derived from an EMBL/GenBank/DDBJ whole genome shotgun (WGS) entry which is preliminary data.</text>
</comment>
<dbReference type="OrthoDB" id="7772846at2"/>
<gene>
    <name evidence="1" type="ORF">EKE94_11320</name>
</gene>
<dbReference type="AlphaFoldDB" id="A0A438AH64"/>
<accession>A0A438AH64</accession>
<keyword evidence="2" id="KW-1185">Reference proteome</keyword>
<dbReference type="EMBL" id="RQXX01000003">
    <property type="protein sequence ID" value="RVV98046.1"/>
    <property type="molecule type" value="Genomic_DNA"/>
</dbReference>
<proteinExistence type="predicted"/>
<sequence length="128" mass="14171">MTELLVTKTRLIAGVWEGRLQRLGAAADAPAPELSVTYRDQVLRDVDLRPHPDTPEIWALRAPIPAEALSDGVQTFMIVDRQTGERVADFAVAAGEALAGDLRAELDLLRSELDLLKRAFRRHCRDTA</sequence>
<dbReference type="RefSeq" id="WP_127906711.1">
    <property type="nucleotide sequence ID" value="NZ_RQXX01000003.1"/>
</dbReference>
<organism evidence="1 2">
    <name type="scientific">Mesobaculum littorinae</name>
    <dbReference type="NCBI Taxonomy" id="2486419"/>
    <lineage>
        <taxon>Bacteria</taxon>
        <taxon>Pseudomonadati</taxon>
        <taxon>Pseudomonadota</taxon>
        <taxon>Alphaproteobacteria</taxon>
        <taxon>Rhodobacterales</taxon>
        <taxon>Roseobacteraceae</taxon>
        <taxon>Mesobaculum</taxon>
    </lineage>
</organism>
<dbReference type="Proteomes" id="UP000285908">
    <property type="component" value="Unassembled WGS sequence"/>
</dbReference>
<protein>
    <submittedName>
        <fullName evidence="1">Uncharacterized protein</fullName>
    </submittedName>
</protein>